<dbReference type="Gene3D" id="2.40.50.40">
    <property type="match status" value="1"/>
</dbReference>
<dbReference type="InterPro" id="IPR023780">
    <property type="entry name" value="Chromo_domain"/>
</dbReference>
<dbReference type="AlphaFoldDB" id="A0A8B8ZEG8"/>
<dbReference type="InterPro" id="IPR016197">
    <property type="entry name" value="Chromo-like_dom_sf"/>
</dbReference>
<dbReference type="PROSITE" id="PS50013">
    <property type="entry name" value="CHROMO_2"/>
    <property type="match status" value="1"/>
</dbReference>
<feature type="domain" description="Chromo" evidence="1">
    <location>
        <begin position="118"/>
        <end position="171"/>
    </location>
</feature>
<dbReference type="Proteomes" id="UP000228380">
    <property type="component" value="Chromosome 1"/>
</dbReference>
<reference evidence="3" key="2">
    <citation type="submission" date="2025-08" db="UniProtKB">
        <authorList>
            <consortium name="RefSeq"/>
        </authorList>
    </citation>
    <scope>IDENTIFICATION</scope>
    <source>
        <tissue evidence="3">Young leaves</tissue>
    </source>
</reference>
<dbReference type="SUPFAM" id="SSF54160">
    <property type="entry name" value="Chromo domain-like"/>
    <property type="match status" value="1"/>
</dbReference>
<reference evidence="2" key="1">
    <citation type="journal article" date="2019" name="Nat. Commun.">
        <title>Genome-wide association mapping of date palm fruit traits.</title>
        <authorList>
            <person name="Hazzouri K.M."/>
            <person name="Gros-Balthazard M."/>
            <person name="Flowers J.M."/>
            <person name="Copetti D."/>
            <person name="Lemansour A."/>
            <person name="Lebrun M."/>
            <person name="Masmoudi K."/>
            <person name="Ferrand S."/>
            <person name="Dhar M.I."/>
            <person name="Fresquez Z.A."/>
            <person name="Rosas U."/>
            <person name="Zhang J."/>
            <person name="Talag J."/>
            <person name="Lee S."/>
            <person name="Kudrna D."/>
            <person name="Powell R.F."/>
            <person name="Leitch I.J."/>
            <person name="Krueger R.R."/>
            <person name="Wing R.A."/>
            <person name="Amiri K.M.A."/>
            <person name="Purugganan M.D."/>
        </authorList>
    </citation>
    <scope>NUCLEOTIDE SEQUENCE [LARGE SCALE GENOMIC DNA]</scope>
    <source>
        <strain evidence="2">cv. Khalas</strain>
    </source>
</reference>
<evidence type="ECO:0000313" key="3">
    <source>
        <dbReference type="RefSeq" id="XP_038972521.1"/>
    </source>
</evidence>
<dbReference type="KEGG" id="pda:120104756"/>
<proteinExistence type="predicted"/>
<evidence type="ECO:0000313" key="2">
    <source>
        <dbReference type="Proteomes" id="UP000228380"/>
    </source>
</evidence>
<name>A0A8B8ZEG8_PHODC</name>
<dbReference type="OrthoDB" id="785245at2759"/>
<dbReference type="SMART" id="SM00298">
    <property type="entry name" value="CHROMO"/>
    <property type="match status" value="1"/>
</dbReference>
<organism evidence="2 3">
    <name type="scientific">Phoenix dactylifera</name>
    <name type="common">Date palm</name>
    <dbReference type="NCBI Taxonomy" id="42345"/>
    <lineage>
        <taxon>Eukaryota</taxon>
        <taxon>Viridiplantae</taxon>
        <taxon>Streptophyta</taxon>
        <taxon>Embryophyta</taxon>
        <taxon>Tracheophyta</taxon>
        <taxon>Spermatophyta</taxon>
        <taxon>Magnoliopsida</taxon>
        <taxon>Liliopsida</taxon>
        <taxon>Arecaceae</taxon>
        <taxon>Coryphoideae</taxon>
        <taxon>Phoeniceae</taxon>
        <taxon>Phoenix</taxon>
    </lineage>
</organism>
<dbReference type="RefSeq" id="XP_038972521.1">
    <property type="nucleotide sequence ID" value="XM_039116593.1"/>
</dbReference>
<dbReference type="InterPro" id="IPR056924">
    <property type="entry name" value="SH3_Tf2-1"/>
</dbReference>
<dbReference type="Pfam" id="PF00385">
    <property type="entry name" value="Chromo"/>
    <property type="match status" value="1"/>
</dbReference>
<evidence type="ECO:0000259" key="1">
    <source>
        <dbReference type="PROSITE" id="PS50013"/>
    </source>
</evidence>
<accession>A0A8B8ZEG8</accession>
<keyword evidence="2" id="KW-1185">Reference proteome</keyword>
<sequence length="204" mass="23555">MAVDLRRRYQEFRVGDDVMIRIRPERFPSGAVRKLHARSMRPYKILKRVGSNAYVVDIPSDFGINPVFNVEDLVAYRGPTTIPADPFNEPDTDLTSNFETISPTPVLPPVPFSPQITDTMEQILDDQIVSTQNGGYQRYLVRWHGRPPSDDTWISRNELQRLASDLLEHYQTSVSPEANFSQLRGVGGDTDHRFQHVYRRRRRT</sequence>
<protein>
    <submittedName>
        <fullName evidence="3">Uncharacterized protein LOC120104756</fullName>
    </submittedName>
</protein>
<gene>
    <name evidence="3" type="primary">LOC120104756</name>
</gene>
<dbReference type="CDD" id="cd00024">
    <property type="entry name" value="CD_CSD"/>
    <property type="match status" value="1"/>
</dbReference>
<dbReference type="InterPro" id="IPR000953">
    <property type="entry name" value="Chromo/chromo_shadow_dom"/>
</dbReference>
<dbReference type="Pfam" id="PF24626">
    <property type="entry name" value="SH3_Tf2-1"/>
    <property type="match status" value="1"/>
</dbReference>
<dbReference type="GeneID" id="120104756"/>